<evidence type="ECO:0000313" key="4">
    <source>
        <dbReference type="Proteomes" id="UP000015241"/>
    </source>
</evidence>
<keyword evidence="1" id="KW-0472">Membrane</keyword>
<keyword evidence="1" id="KW-0812">Transmembrane</keyword>
<dbReference type="STRING" id="743788.S8EI21"/>
<keyword evidence="4" id="KW-1185">Reference proteome</keyword>
<dbReference type="Proteomes" id="UP000015241">
    <property type="component" value="Unassembled WGS sequence"/>
</dbReference>
<proteinExistence type="predicted"/>
<sequence>MAGTITDTYISMTNEANIAGYSYTAVAALLLYEYVITLGEESRVIWRDFRAGYATLFMINRFNMICMFIAAVGETIPLHNIVGYCLSFKYLNSGVDWYTRSCKATLIFALVVDLNIYLTWAAVSTLRMYAISSCNVYLAIVTGVLAFAPVVTNIAGNTKNAFYISQVDAPDGCYAVPGLSPQIDLT</sequence>
<organism evidence="3 4">
    <name type="scientific">Fomitopsis schrenkii</name>
    <name type="common">Brown rot fungus</name>
    <dbReference type="NCBI Taxonomy" id="2126942"/>
    <lineage>
        <taxon>Eukaryota</taxon>
        <taxon>Fungi</taxon>
        <taxon>Dikarya</taxon>
        <taxon>Basidiomycota</taxon>
        <taxon>Agaricomycotina</taxon>
        <taxon>Agaricomycetes</taxon>
        <taxon>Polyporales</taxon>
        <taxon>Fomitopsis</taxon>
    </lineage>
</organism>
<dbReference type="AlphaFoldDB" id="S8EI21"/>
<dbReference type="InParanoid" id="S8EI21"/>
<dbReference type="EMBL" id="KE504125">
    <property type="protein sequence ID" value="EPT04772.1"/>
    <property type="molecule type" value="Genomic_DNA"/>
</dbReference>
<feature type="transmembrane region" description="Helical" evidence="1">
    <location>
        <begin position="104"/>
        <end position="123"/>
    </location>
</feature>
<evidence type="ECO:0000259" key="2">
    <source>
        <dbReference type="Pfam" id="PF20151"/>
    </source>
</evidence>
<gene>
    <name evidence="3" type="ORF">FOMPIDRAFT_82755</name>
</gene>
<evidence type="ECO:0000313" key="3">
    <source>
        <dbReference type="EMBL" id="EPT04772.1"/>
    </source>
</evidence>
<reference evidence="3 4" key="1">
    <citation type="journal article" date="2012" name="Science">
        <title>The Paleozoic origin of enzymatic lignin decomposition reconstructed from 31 fungal genomes.</title>
        <authorList>
            <person name="Floudas D."/>
            <person name="Binder M."/>
            <person name="Riley R."/>
            <person name="Barry K."/>
            <person name="Blanchette R.A."/>
            <person name="Henrissat B."/>
            <person name="Martinez A.T."/>
            <person name="Otillar R."/>
            <person name="Spatafora J.W."/>
            <person name="Yadav J.S."/>
            <person name="Aerts A."/>
            <person name="Benoit I."/>
            <person name="Boyd A."/>
            <person name="Carlson A."/>
            <person name="Copeland A."/>
            <person name="Coutinho P.M."/>
            <person name="de Vries R.P."/>
            <person name="Ferreira P."/>
            <person name="Findley K."/>
            <person name="Foster B."/>
            <person name="Gaskell J."/>
            <person name="Glotzer D."/>
            <person name="Gorecki P."/>
            <person name="Heitman J."/>
            <person name="Hesse C."/>
            <person name="Hori C."/>
            <person name="Igarashi K."/>
            <person name="Jurgens J.A."/>
            <person name="Kallen N."/>
            <person name="Kersten P."/>
            <person name="Kohler A."/>
            <person name="Kuees U."/>
            <person name="Kumar T.K.A."/>
            <person name="Kuo A."/>
            <person name="LaButti K."/>
            <person name="Larrondo L.F."/>
            <person name="Lindquist E."/>
            <person name="Ling A."/>
            <person name="Lombard V."/>
            <person name="Lucas S."/>
            <person name="Lundell T."/>
            <person name="Martin R."/>
            <person name="McLaughlin D.J."/>
            <person name="Morgenstern I."/>
            <person name="Morin E."/>
            <person name="Murat C."/>
            <person name="Nagy L.G."/>
            <person name="Nolan M."/>
            <person name="Ohm R.A."/>
            <person name="Patyshakuliyeva A."/>
            <person name="Rokas A."/>
            <person name="Ruiz-Duenas F.J."/>
            <person name="Sabat G."/>
            <person name="Salamov A."/>
            <person name="Samejima M."/>
            <person name="Schmutz J."/>
            <person name="Slot J.C."/>
            <person name="St John F."/>
            <person name="Stenlid J."/>
            <person name="Sun H."/>
            <person name="Sun S."/>
            <person name="Syed K."/>
            <person name="Tsang A."/>
            <person name="Wiebenga A."/>
            <person name="Young D."/>
            <person name="Pisabarro A."/>
            <person name="Eastwood D.C."/>
            <person name="Martin F."/>
            <person name="Cullen D."/>
            <person name="Grigoriev I.V."/>
            <person name="Hibbett D.S."/>
        </authorList>
    </citation>
    <scope>NUCLEOTIDE SEQUENCE</scope>
    <source>
        <strain evidence="4">FP-58527</strain>
    </source>
</reference>
<keyword evidence="1" id="KW-1133">Transmembrane helix</keyword>
<dbReference type="Pfam" id="PF20151">
    <property type="entry name" value="DUF6533"/>
    <property type="match status" value="1"/>
</dbReference>
<accession>S8EI21</accession>
<dbReference type="OrthoDB" id="2803882at2759"/>
<name>S8EI21_FOMSC</name>
<feature type="transmembrane region" description="Helical" evidence="1">
    <location>
        <begin position="129"/>
        <end position="151"/>
    </location>
</feature>
<dbReference type="HOGENOM" id="CLU_1454453_0_0_1"/>
<evidence type="ECO:0000256" key="1">
    <source>
        <dbReference type="SAM" id="Phobius"/>
    </source>
</evidence>
<dbReference type="InterPro" id="IPR045340">
    <property type="entry name" value="DUF6533"/>
</dbReference>
<protein>
    <recommendedName>
        <fullName evidence="2">DUF6533 domain-containing protein</fullName>
    </recommendedName>
</protein>
<feature type="domain" description="DUF6533" evidence="2">
    <location>
        <begin position="21"/>
        <end position="65"/>
    </location>
</feature>